<keyword evidence="5" id="KW-1185">Reference proteome</keyword>
<proteinExistence type="inferred from homology"/>
<gene>
    <name evidence="4" type="ORF">ABE41_016205</name>
</gene>
<dbReference type="OrthoDB" id="9816357at2"/>
<sequence>MKRLLTIWFTLMLVIGVIAGCSAEKTSTSEKASENSNVHTEFPVSITDDTGEKITIEKKPDRIVSLVPSNTEIAFALGLENEIVGVSDFDNYPEAALKKEKIGDMEFNVEKIIGLKPDIVLAHASGGESAKPGLTQLKDAGITVLVVKDATNFEDTYATIEMIAKATGTEKEGQKIIQSMKADLKEIKDRAKHVKEKKKVWVEVSPEPEIFTTGKGTFIDEMLNAIHATNAAGDQQGWVKVTEEEAINYNPEVVITTYGYYVENAKEQVMKRSAWKDVSAVKNEQVFDVHSDKVTRPGPRLIEGVKELAEAIYPDVFTE</sequence>
<dbReference type="AlphaFoldDB" id="A0A1B1Z7Z2"/>
<reference evidence="4 5" key="1">
    <citation type="submission" date="2016-08" db="EMBL/GenBank/DDBJ databases">
        <title>Complete genome sequence of Fictibacillus arsenicus G25-54, a strain with toxicity to nematodes and a potential arsenic-resistance activity.</title>
        <authorList>
            <person name="Zheng Z."/>
        </authorList>
    </citation>
    <scope>NUCLEOTIDE SEQUENCE [LARGE SCALE GENOMIC DNA]</scope>
    <source>
        <strain evidence="4 5">G25-54</strain>
    </source>
</reference>
<evidence type="ECO:0000256" key="1">
    <source>
        <dbReference type="ARBA" id="ARBA00008814"/>
    </source>
</evidence>
<accession>A0A1B1Z7Z2</accession>
<evidence type="ECO:0000313" key="4">
    <source>
        <dbReference type="EMBL" id="ANX13554.1"/>
    </source>
</evidence>
<evidence type="ECO:0000313" key="5">
    <source>
        <dbReference type="Proteomes" id="UP000077412"/>
    </source>
</evidence>
<dbReference type="Proteomes" id="UP000077412">
    <property type="component" value="Chromosome"/>
</dbReference>
<dbReference type="InterPro" id="IPR054828">
    <property type="entry name" value="Vit_B12_bind_prot"/>
</dbReference>
<feature type="domain" description="Fe/B12 periplasmic-binding" evidence="3">
    <location>
        <begin position="62"/>
        <end position="316"/>
    </location>
</feature>
<dbReference type="KEGG" id="far:ABE41_016205"/>
<dbReference type="NCBIfam" id="NF038402">
    <property type="entry name" value="TroA_like"/>
    <property type="match status" value="1"/>
</dbReference>
<evidence type="ECO:0000256" key="2">
    <source>
        <dbReference type="ARBA" id="ARBA00022729"/>
    </source>
</evidence>
<protein>
    <submittedName>
        <fullName evidence="4">Iron ABC transporter substrate-binding protein</fullName>
    </submittedName>
</protein>
<organism evidence="4 5">
    <name type="scientific">Fictibacillus arsenicus</name>
    <dbReference type="NCBI Taxonomy" id="255247"/>
    <lineage>
        <taxon>Bacteria</taxon>
        <taxon>Bacillati</taxon>
        <taxon>Bacillota</taxon>
        <taxon>Bacilli</taxon>
        <taxon>Bacillales</taxon>
        <taxon>Fictibacillaceae</taxon>
        <taxon>Fictibacillus</taxon>
    </lineage>
</organism>
<dbReference type="CDD" id="cd01143">
    <property type="entry name" value="YvrC"/>
    <property type="match status" value="1"/>
</dbReference>
<dbReference type="RefSeq" id="WP_066292553.1">
    <property type="nucleotide sequence ID" value="NZ_CP016761.1"/>
</dbReference>
<dbReference type="PROSITE" id="PS50983">
    <property type="entry name" value="FE_B12_PBP"/>
    <property type="match status" value="1"/>
</dbReference>
<comment type="similarity">
    <text evidence="1">Belongs to the bacterial solute-binding protein 8 family.</text>
</comment>
<dbReference type="InterPro" id="IPR002491">
    <property type="entry name" value="ABC_transptr_periplasmic_BD"/>
</dbReference>
<name>A0A1B1Z7Z2_9BACL</name>
<dbReference type="PANTHER" id="PTHR30535">
    <property type="entry name" value="VITAMIN B12-BINDING PROTEIN"/>
    <property type="match status" value="1"/>
</dbReference>
<dbReference type="PROSITE" id="PS51257">
    <property type="entry name" value="PROKAR_LIPOPROTEIN"/>
    <property type="match status" value="1"/>
</dbReference>
<dbReference type="STRING" id="255247.ABE41_016205"/>
<dbReference type="EMBL" id="CP016761">
    <property type="protein sequence ID" value="ANX13554.1"/>
    <property type="molecule type" value="Genomic_DNA"/>
</dbReference>
<keyword evidence="2" id="KW-0732">Signal</keyword>
<dbReference type="GO" id="GO:0071281">
    <property type="term" value="P:cellular response to iron ion"/>
    <property type="evidence" value="ECO:0007669"/>
    <property type="project" value="TreeGrafter"/>
</dbReference>
<dbReference type="SUPFAM" id="SSF53807">
    <property type="entry name" value="Helical backbone' metal receptor"/>
    <property type="match status" value="1"/>
</dbReference>
<dbReference type="Gene3D" id="3.40.50.1980">
    <property type="entry name" value="Nitrogenase molybdenum iron protein domain"/>
    <property type="match status" value="2"/>
</dbReference>
<evidence type="ECO:0000259" key="3">
    <source>
        <dbReference type="PROSITE" id="PS50983"/>
    </source>
</evidence>
<dbReference type="Pfam" id="PF01497">
    <property type="entry name" value="Peripla_BP_2"/>
    <property type="match status" value="1"/>
</dbReference>
<dbReference type="FunFam" id="3.40.50.1980:FF:000035">
    <property type="entry name" value="Iron ABC transporter substrate-binding protein"/>
    <property type="match status" value="1"/>
</dbReference>
<dbReference type="InterPro" id="IPR050902">
    <property type="entry name" value="ABC_Transporter_SBP"/>
</dbReference>
<dbReference type="PANTHER" id="PTHR30535:SF34">
    <property type="entry name" value="MOLYBDATE-BINDING PROTEIN MOLA"/>
    <property type="match status" value="1"/>
</dbReference>